<dbReference type="Pfam" id="PF06726">
    <property type="entry name" value="BC10"/>
    <property type="match status" value="1"/>
</dbReference>
<feature type="compositionally biased region" description="Polar residues" evidence="5">
    <location>
        <begin position="152"/>
        <end position="162"/>
    </location>
</feature>
<evidence type="ECO:0000256" key="5">
    <source>
        <dbReference type="SAM" id="MobiDB-lite"/>
    </source>
</evidence>
<dbReference type="PANTHER" id="PTHR13259:SF1">
    <property type="entry name" value="BLADDER CANCER-ASSOCIATED PROTEIN"/>
    <property type="match status" value="1"/>
</dbReference>
<dbReference type="GO" id="GO:0016020">
    <property type="term" value="C:membrane"/>
    <property type="evidence" value="ECO:0007669"/>
    <property type="project" value="UniProtKB-SubCell"/>
</dbReference>
<reference evidence="7 8" key="1">
    <citation type="journal article" date="2020" name="ISME J.">
        <title>Uncovering the hidden diversity of litter-decomposition mechanisms in mushroom-forming fungi.</title>
        <authorList>
            <person name="Floudas D."/>
            <person name="Bentzer J."/>
            <person name="Ahren D."/>
            <person name="Johansson T."/>
            <person name="Persson P."/>
            <person name="Tunlid A."/>
        </authorList>
    </citation>
    <scope>NUCLEOTIDE SEQUENCE [LARGE SCALE GENOMIC DNA]</scope>
    <source>
        <strain evidence="7 8">CBS 661.87</strain>
    </source>
</reference>
<evidence type="ECO:0000256" key="1">
    <source>
        <dbReference type="ARBA" id="ARBA00004370"/>
    </source>
</evidence>
<dbReference type="Proteomes" id="UP000565441">
    <property type="component" value="Unassembled WGS sequence"/>
</dbReference>
<dbReference type="PANTHER" id="PTHR13259">
    <property type="entry name" value="BLADDER CANCER 10 KD PROTEIN HOMOLOG"/>
    <property type="match status" value="1"/>
</dbReference>
<feature type="compositionally biased region" description="Low complexity" evidence="5">
    <location>
        <begin position="202"/>
        <end position="218"/>
    </location>
</feature>
<name>A0A8H5M1F7_9AGAR</name>
<gene>
    <name evidence="7" type="ORF">D9615_006381</name>
</gene>
<feature type="transmembrane region" description="Helical" evidence="6">
    <location>
        <begin position="6"/>
        <end position="30"/>
    </location>
</feature>
<keyword evidence="8" id="KW-1185">Reference proteome</keyword>
<evidence type="ECO:0000256" key="6">
    <source>
        <dbReference type="SAM" id="Phobius"/>
    </source>
</evidence>
<proteinExistence type="predicted"/>
<comment type="subcellular location">
    <subcellularLocation>
        <location evidence="1">Membrane</location>
    </subcellularLocation>
</comment>
<protein>
    <submittedName>
        <fullName evidence="7">Uncharacterized protein</fullName>
    </submittedName>
</protein>
<accession>A0A8H5M1F7</accession>
<sequence length="262" mass="29538">MWCTRWFLPLLLLPLPTAPPYFLLLFLFSLTMHAKPCFYCIVLLTTLFVSSCYWQPFPLDSPLSTPWSDNITTFAEALNSTLALKYSRPLPNVMRAVDRCWCDFSAGGFFEPFNVTHWEYVSVQRLKDDFEHQQKVDEAALKQKETLKDVSASVTPSHNDTMPRTPAPGPSSTSIPLKSAKISSRDIRSILRLFHYALKGESTPSPSPSADTPTPRSSVLDAAMTPMPSPPPCSEEKCPLIRKEYDLRPYGLGILVDFGWTR</sequence>
<evidence type="ECO:0000256" key="2">
    <source>
        <dbReference type="ARBA" id="ARBA00022692"/>
    </source>
</evidence>
<keyword evidence="3 6" id="KW-1133">Transmembrane helix</keyword>
<dbReference type="EMBL" id="JAACJP010000024">
    <property type="protein sequence ID" value="KAF5377302.1"/>
    <property type="molecule type" value="Genomic_DNA"/>
</dbReference>
<evidence type="ECO:0000313" key="7">
    <source>
        <dbReference type="EMBL" id="KAF5377302.1"/>
    </source>
</evidence>
<evidence type="ECO:0000313" key="8">
    <source>
        <dbReference type="Proteomes" id="UP000565441"/>
    </source>
</evidence>
<dbReference type="InterPro" id="IPR009598">
    <property type="entry name" value="BCALP"/>
</dbReference>
<organism evidence="7 8">
    <name type="scientific">Tricholomella constricta</name>
    <dbReference type="NCBI Taxonomy" id="117010"/>
    <lineage>
        <taxon>Eukaryota</taxon>
        <taxon>Fungi</taxon>
        <taxon>Dikarya</taxon>
        <taxon>Basidiomycota</taxon>
        <taxon>Agaricomycotina</taxon>
        <taxon>Agaricomycetes</taxon>
        <taxon>Agaricomycetidae</taxon>
        <taxon>Agaricales</taxon>
        <taxon>Tricholomatineae</taxon>
        <taxon>Lyophyllaceae</taxon>
        <taxon>Tricholomella</taxon>
    </lineage>
</organism>
<dbReference type="AlphaFoldDB" id="A0A8H5M1F7"/>
<comment type="caution">
    <text evidence="7">The sequence shown here is derived from an EMBL/GenBank/DDBJ whole genome shotgun (WGS) entry which is preliminary data.</text>
</comment>
<keyword evidence="4 6" id="KW-0472">Membrane</keyword>
<evidence type="ECO:0000256" key="4">
    <source>
        <dbReference type="ARBA" id="ARBA00023136"/>
    </source>
</evidence>
<feature type="region of interest" description="Disordered" evidence="5">
    <location>
        <begin position="143"/>
        <end position="178"/>
    </location>
</feature>
<feature type="region of interest" description="Disordered" evidence="5">
    <location>
        <begin position="201"/>
        <end position="236"/>
    </location>
</feature>
<evidence type="ECO:0000256" key="3">
    <source>
        <dbReference type="ARBA" id="ARBA00022989"/>
    </source>
</evidence>
<keyword evidence="2 6" id="KW-0812">Transmembrane</keyword>
<dbReference type="SMART" id="SM01396">
    <property type="entry name" value="BC10"/>
    <property type="match status" value="1"/>
</dbReference>
<dbReference type="OrthoDB" id="5563033at2759"/>